<comment type="similarity">
    <text evidence="1">Belongs to the amidase family.</text>
</comment>
<dbReference type="Gene3D" id="3.90.1300.10">
    <property type="entry name" value="Amidase signature (AS) domain"/>
    <property type="match status" value="1"/>
</dbReference>
<feature type="domain" description="Amidase" evidence="2">
    <location>
        <begin position="39"/>
        <end position="469"/>
    </location>
</feature>
<protein>
    <submittedName>
        <fullName evidence="3">Amidase</fullName>
    </submittedName>
</protein>
<dbReference type="InterPro" id="IPR023631">
    <property type="entry name" value="Amidase_dom"/>
</dbReference>
<organism evidence="3 4">
    <name type="scientific">Nesterenkonia sphaerica</name>
    <dbReference type="NCBI Taxonomy" id="1804988"/>
    <lineage>
        <taxon>Bacteria</taxon>
        <taxon>Bacillati</taxon>
        <taxon>Actinomycetota</taxon>
        <taxon>Actinomycetes</taxon>
        <taxon>Micrococcales</taxon>
        <taxon>Micrococcaceae</taxon>
        <taxon>Nesterenkonia</taxon>
    </lineage>
</organism>
<proteinExistence type="inferred from homology"/>
<dbReference type="SUPFAM" id="SSF75304">
    <property type="entry name" value="Amidase signature (AS) enzymes"/>
    <property type="match status" value="1"/>
</dbReference>
<dbReference type="PANTHER" id="PTHR11895">
    <property type="entry name" value="TRANSAMIDASE"/>
    <property type="match status" value="1"/>
</dbReference>
<dbReference type="GO" id="GO:0003824">
    <property type="term" value="F:catalytic activity"/>
    <property type="evidence" value="ECO:0007669"/>
    <property type="project" value="InterPro"/>
</dbReference>
<accession>A0A5R9A2J1</accession>
<sequence>MEQAEDTTNFSRTGVGGGTALRWRRALETGAASCVELTSTALAAAARNDVGAFIHLDRELALARAEQQDRTLALLRRFTAVPEVFRRAPLLGLPTGFKDLVPVAGLPLTFGSAAVPASVPPQDAPLARTVHRAGAISIGKTQVPEFGLPCYSENQLAEPARNPLAPHRTAGGSTGGGAAAVAAGIIPLAPGSDGGGSIRIPAAACGLVGLKPGRGRMPDDDPSLSVRNLVTSGPIATTAAEAALLFDVMAQQGTAAQTTVQQALARGLDPLRVGVTTESPFSPDLDIVLAEDAYVALEEGVSALAAGGHHIQGTESCTGPERFWVEGYHQDFQTLWTSRLAAVRLSNEQEQQLEPLTRYFVESARSRAEASTAASIAALQEFADHAHDIFGPWDLLMTPMLATAPPEVGWFSSMAPEENYVQQCRFTPYSSVANVLGLPAINVPVHTSADGLSWSVQLIGKHGTEDQLLALAALMMR</sequence>
<reference evidence="3 4" key="1">
    <citation type="submission" date="2019-05" db="EMBL/GenBank/DDBJ databases">
        <title>Nesterenkonia sp. GY239, isolated from the Southern Atlantic Ocean.</title>
        <authorList>
            <person name="Zhang G."/>
        </authorList>
    </citation>
    <scope>NUCLEOTIDE SEQUENCE [LARGE SCALE GENOMIC DNA]</scope>
    <source>
        <strain evidence="3 4">GY239</strain>
    </source>
</reference>
<dbReference type="OrthoDB" id="5175573at2"/>
<dbReference type="Pfam" id="PF01425">
    <property type="entry name" value="Amidase"/>
    <property type="match status" value="1"/>
</dbReference>
<dbReference type="AlphaFoldDB" id="A0A5R9A2J1"/>
<dbReference type="EMBL" id="VAWA01000019">
    <property type="protein sequence ID" value="TLP72818.1"/>
    <property type="molecule type" value="Genomic_DNA"/>
</dbReference>
<evidence type="ECO:0000256" key="1">
    <source>
        <dbReference type="ARBA" id="ARBA00009199"/>
    </source>
</evidence>
<dbReference type="InterPro" id="IPR000120">
    <property type="entry name" value="Amidase"/>
</dbReference>
<gene>
    <name evidence="3" type="ORF">FEF27_11355</name>
</gene>
<evidence type="ECO:0000313" key="3">
    <source>
        <dbReference type="EMBL" id="TLP72818.1"/>
    </source>
</evidence>
<dbReference type="InterPro" id="IPR036928">
    <property type="entry name" value="AS_sf"/>
</dbReference>
<dbReference type="RefSeq" id="WP_138171013.1">
    <property type="nucleotide sequence ID" value="NZ_VAWA01000019.1"/>
</dbReference>
<dbReference type="Proteomes" id="UP000306544">
    <property type="component" value="Unassembled WGS sequence"/>
</dbReference>
<keyword evidence="4" id="KW-1185">Reference proteome</keyword>
<name>A0A5R9A2J1_9MICC</name>
<evidence type="ECO:0000313" key="4">
    <source>
        <dbReference type="Proteomes" id="UP000306544"/>
    </source>
</evidence>
<evidence type="ECO:0000259" key="2">
    <source>
        <dbReference type="Pfam" id="PF01425"/>
    </source>
</evidence>
<dbReference type="PANTHER" id="PTHR11895:SF7">
    <property type="entry name" value="GLUTAMYL-TRNA(GLN) AMIDOTRANSFERASE SUBUNIT A, MITOCHONDRIAL"/>
    <property type="match status" value="1"/>
</dbReference>
<comment type="caution">
    <text evidence="3">The sequence shown here is derived from an EMBL/GenBank/DDBJ whole genome shotgun (WGS) entry which is preliminary data.</text>
</comment>